<dbReference type="PANTHER" id="PTHR33321">
    <property type="match status" value="1"/>
</dbReference>
<dbReference type="AlphaFoldDB" id="A0A8T2RP58"/>
<evidence type="ECO:0000256" key="1">
    <source>
        <dbReference type="SAM" id="SignalP"/>
    </source>
</evidence>
<dbReference type="OrthoDB" id="891726at2759"/>
<comment type="caution">
    <text evidence="2">The sequence shown here is derived from an EMBL/GenBank/DDBJ whole genome shotgun (WGS) entry which is preliminary data.</text>
</comment>
<feature type="signal peptide" evidence="1">
    <location>
        <begin position="1"/>
        <end position="21"/>
    </location>
</feature>
<name>A0A8T2RP58_CERRI</name>
<dbReference type="Pfam" id="PF04450">
    <property type="entry name" value="BSP"/>
    <property type="match status" value="1"/>
</dbReference>
<evidence type="ECO:0000313" key="2">
    <source>
        <dbReference type="EMBL" id="KAH7297870.1"/>
    </source>
</evidence>
<dbReference type="OMA" id="ASEFIWR"/>
<sequence>MGLQAVSLALTSLLFITFTCFIDWQLAALADTEYVVINNALNETGGQNFESEVGETKAQSILTSATQFIRNTFGYDAGNPSKIVDKVTLYVDDEPPQGVVAFTSSDVSGTPNAYEIHYSQNYVDSLNGVEGVLYHEMTHVWQWNGQGTADGGLIEGIADNVRLTAGLPASGWGQPGEGNKWDDGYDVTAYFLQYCESLRAGFVADLNAKLASGWDVAYFNDLLGQSVDELWNAYKQKYAS</sequence>
<reference evidence="2" key="1">
    <citation type="submission" date="2021-08" db="EMBL/GenBank/DDBJ databases">
        <title>WGS assembly of Ceratopteris richardii.</title>
        <authorList>
            <person name="Marchant D.B."/>
            <person name="Chen G."/>
            <person name="Jenkins J."/>
            <person name="Shu S."/>
            <person name="Leebens-Mack J."/>
            <person name="Grimwood J."/>
            <person name="Schmutz J."/>
            <person name="Soltis P."/>
            <person name="Soltis D."/>
            <person name="Chen Z.-H."/>
        </authorList>
    </citation>
    <scope>NUCLEOTIDE SEQUENCE</scope>
    <source>
        <strain evidence="2">Whitten #5841</strain>
        <tissue evidence="2">Leaf</tissue>
    </source>
</reference>
<feature type="chain" id="PRO_5035864607" evidence="1">
    <location>
        <begin position="22"/>
        <end position="240"/>
    </location>
</feature>
<evidence type="ECO:0000313" key="3">
    <source>
        <dbReference type="Proteomes" id="UP000825935"/>
    </source>
</evidence>
<dbReference type="InterPro" id="IPR007541">
    <property type="entry name" value="Uncharacterised_BSP"/>
</dbReference>
<protein>
    <submittedName>
        <fullName evidence="2">Uncharacterized protein</fullName>
    </submittedName>
</protein>
<proteinExistence type="predicted"/>
<organism evidence="2 3">
    <name type="scientific">Ceratopteris richardii</name>
    <name type="common">Triangle waterfern</name>
    <dbReference type="NCBI Taxonomy" id="49495"/>
    <lineage>
        <taxon>Eukaryota</taxon>
        <taxon>Viridiplantae</taxon>
        <taxon>Streptophyta</taxon>
        <taxon>Embryophyta</taxon>
        <taxon>Tracheophyta</taxon>
        <taxon>Polypodiopsida</taxon>
        <taxon>Polypodiidae</taxon>
        <taxon>Polypodiales</taxon>
        <taxon>Pteridineae</taxon>
        <taxon>Pteridaceae</taxon>
        <taxon>Parkerioideae</taxon>
        <taxon>Ceratopteris</taxon>
    </lineage>
</organism>
<keyword evidence="3" id="KW-1185">Reference proteome</keyword>
<dbReference type="EMBL" id="CM035430">
    <property type="protein sequence ID" value="KAH7297870.1"/>
    <property type="molecule type" value="Genomic_DNA"/>
</dbReference>
<dbReference type="Proteomes" id="UP000825935">
    <property type="component" value="Chromosome 25"/>
</dbReference>
<dbReference type="PANTHER" id="PTHR33321:SF12">
    <property type="entry name" value="PLANT BASIC SECRETORY PROTEIN (BSP) FAMILY PROTEIN"/>
    <property type="match status" value="1"/>
</dbReference>
<accession>A0A8T2RP58</accession>
<keyword evidence="1" id="KW-0732">Signal</keyword>
<gene>
    <name evidence="2" type="ORF">KP509_25G016300</name>
</gene>